<proteinExistence type="predicted"/>
<comment type="caution">
    <text evidence="2">The sequence shown here is derived from an EMBL/GenBank/DDBJ whole genome shotgun (WGS) entry which is preliminary data.</text>
</comment>
<dbReference type="EMBL" id="SNRY01000114">
    <property type="protein sequence ID" value="KAA6346887.1"/>
    <property type="molecule type" value="Genomic_DNA"/>
</dbReference>
<organism evidence="2">
    <name type="scientific">termite gut metagenome</name>
    <dbReference type="NCBI Taxonomy" id="433724"/>
    <lineage>
        <taxon>unclassified sequences</taxon>
        <taxon>metagenomes</taxon>
        <taxon>organismal metagenomes</taxon>
    </lineage>
</organism>
<dbReference type="PROSITE" id="PS50005">
    <property type="entry name" value="TPR"/>
    <property type="match status" value="1"/>
</dbReference>
<dbReference type="EMBL" id="SNRY01000114">
    <property type="protein sequence ID" value="KAA6346877.1"/>
    <property type="molecule type" value="Genomic_DNA"/>
</dbReference>
<dbReference type="InterPro" id="IPR019734">
    <property type="entry name" value="TPR_rpt"/>
</dbReference>
<protein>
    <submittedName>
        <fullName evidence="2">Uncharacterized protein</fullName>
    </submittedName>
</protein>
<name>A0A5J4SLM7_9ZZZZ</name>
<dbReference type="SMART" id="SM00028">
    <property type="entry name" value="TPR"/>
    <property type="match status" value="1"/>
</dbReference>
<dbReference type="SUPFAM" id="SSF48452">
    <property type="entry name" value="TPR-like"/>
    <property type="match status" value="1"/>
</dbReference>
<dbReference type="InterPro" id="IPR011990">
    <property type="entry name" value="TPR-like_helical_dom_sf"/>
</dbReference>
<dbReference type="Gene3D" id="1.25.40.10">
    <property type="entry name" value="Tetratricopeptide repeat domain"/>
    <property type="match status" value="1"/>
</dbReference>
<dbReference type="AlphaFoldDB" id="A0A5J4SLM7"/>
<evidence type="ECO:0000313" key="1">
    <source>
        <dbReference type="EMBL" id="KAA6346877.1"/>
    </source>
</evidence>
<reference evidence="2" key="1">
    <citation type="submission" date="2019-03" db="EMBL/GenBank/DDBJ databases">
        <title>Single cell metagenomics reveals metabolic interactions within the superorganism composed of flagellate Streblomastix strix and complex community of Bacteroidetes bacteria on its surface.</title>
        <authorList>
            <person name="Treitli S.C."/>
            <person name="Kolisko M."/>
            <person name="Husnik F."/>
            <person name="Keeling P."/>
            <person name="Hampl V."/>
        </authorList>
    </citation>
    <scope>NUCLEOTIDE SEQUENCE</scope>
    <source>
        <strain evidence="2">STM</strain>
    </source>
</reference>
<dbReference type="PROSITE" id="PS50293">
    <property type="entry name" value="TPR_REGION"/>
    <property type="match status" value="1"/>
</dbReference>
<gene>
    <name evidence="1" type="ORF">EZS27_005620</name>
    <name evidence="2" type="ORF">EZS27_005630</name>
</gene>
<sequence length="112" mass="13097">MNDNFRRKAIFVVRYSDFKENMERLNAIKELINQGKVDEAVKELNSYMLMCTTGKDKAYYLKGNAYRKKGNWQEALNCYQSAVALNPHSPALQARNALNDILNFYNKDMYNQ</sequence>
<evidence type="ECO:0000313" key="2">
    <source>
        <dbReference type="EMBL" id="KAA6346887.1"/>
    </source>
</evidence>
<accession>A0A5J4SLM7</accession>
<dbReference type="Pfam" id="PF00515">
    <property type="entry name" value="TPR_1"/>
    <property type="match status" value="1"/>
</dbReference>